<reference evidence="2" key="1">
    <citation type="journal article" date="2020" name="Stud. Mycol.">
        <title>101 Dothideomycetes genomes: a test case for predicting lifestyles and emergence of pathogens.</title>
        <authorList>
            <person name="Haridas S."/>
            <person name="Albert R."/>
            <person name="Binder M."/>
            <person name="Bloem J."/>
            <person name="Labutti K."/>
            <person name="Salamov A."/>
            <person name="Andreopoulos B."/>
            <person name="Baker S."/>
            <person name="Barry K."/>
            <person name="Bills G."/>
            <person name="Bluhm B."/>
            <person name="Cannon C."/>
            <person name="Castanera R."/>
            <person name="Culley D."/>
            <person name="Daum C."/>
            <person name="Ezra D."/>
            <person name="Gonzalez J."/>
            <person name="Henrissat B."/>
            <person name="Kuo A."/>
            <person name="Liang C."/>
            <person name="Lipzen A."/>
            <person name="Lutzoni F."/>
            <person name="Magnuson J."/>
            <person name="Mondo S."/>
            <person name="Nolan M."/>
            <person name="Ohm R."/>
            <person name="Pangilinan J."/>
            <person name="Park H.-J."/>
            <person name="Ramirez L."/>
            <person name="Alfaro M."/>
            <person name="Sun H."/>
            <person name="Tritt A."/>
            <person name="Yoshinaga Y."/>
            <person name="Zwiers L.-H."/>
            <person name="Turgeon B."/>
            <person name="Goodwin S."/>
            <person name="Spatafora J."/>
            <person name="Crous P."/>
            <person name="Grigoriev I."/>
        </authorList>
    </citation>
    <scope>NUCLEOTIDE SEQUENCE</scope>
    <source>
        <strain evidence="2">CBS 121167</strain>
    </source>
</reference>
<feature type="region of interest" description="Disordered" evidence="1">
    <location>
        <begin position="137"/>
        <end position="231"/>
    </location>
</feature>
<keyword evidence="3" id="KW-1185">Reference proteome</keyword>
<feature type="compositionally biased region" description="Low complexity" evidence="1">
    <location>
        <begin position="137"/>
        <end position="146"/>
    </location>
</feature>
<sequence>MNASANNTSAKRALSTVPPCQGHRVVLYGVRICGMRATANLVVGVLQKPTAVPQAQRPAEKALPKPHVAVRNSLAPHPIQPPGRHRSTYDSPAPRRNNRNRAPTTYYVGLASTTPIRSRFTYPLLVALLSSAALSSPFPSLSSPQSTASQPACPFPSSHANGPTRPAATNSNSPNPVLATTRTSSADPRSPHARKEVKRTLRFAPHCSGQSGRASALRALRIRKPISNTSS</sequence>
<proteinExistence type="predicted"/>
<accession>A0A6A6AXB5</accession>
<feature type="region of interest" description="Disordered" evidence="1">
    <location>
        <begin position="73"/>
        <end position="105"/>
    </location>
</feature>
<organism evidence="2 3">
    <name type="scientific">Aplosporella prunicola CBS 121167</name>
    <dbReference type="NCBI Taxonomy" id="1176127"/>
    <lineage>
        <taxon>Eukaryota</taxon>
        <taxon>Fungi</taxon>
        <taxon>Dikarya</taxon>
        <taxon>Ascomycota</taxon>
        <taxon>Pezizomycotina</taxon>
        <taxon>Dothideomycetes</taxon>
        <taxon>Dothideomycetes incertae sedis</taxon>
        <taxon>Botryosphaeriales</taxon>
        <taxon>Aplosporellaceae</taxon>
        <taxon>Aplosporella</taxon>
    </lineage>
</organism>
<gene>
    <name evidence="2" type="ORF">K452DRAFT_314006</name>
</gene>
<feature type="compositionally biased region" description="Polar residues" evidence="1">
    <location>
        <begin position="167"/>
        <end position="187"/>
    </location>
</feature>
<dbReference type="Proteomes" id="UP000799438">
    <property type="component" value="Unassembled WGS sequence"/>
</dbReference>
<evidence type="ECO:0000256" key="1">
    <source>
        <dbReference type="SAM" id="MobiDB-lite"/>
    </source>
</evidence>
<dbReference type="RefSeq" id="XP_033391145.1">
    <property type="nucleotide sequence ID" value="XM_033543717.1"/>
</dbReference>
<name>A0A6A6AXB5_9PEZI</name>
<evidence type="ECO:0000313" key="3">
    <source>
        <dbReference type="Proteomes" id="UP000799438"/>
    </source>
</evidence>
<evidence type="ECO:0000313" key="2">
    <source>
        <dbReference type="EMBL" id="KAF2135427.1"/>
    </source>
</evidence>
<dbReference type="EMBL" id="ML995586">
    <property type="protein sequence ID" value="KAF2135427.1"/>
    <property type="molecule type" value="Genomic_DNA"/>
</dbReference>
<protein>
    <submittedName>
        <fullName evidence="2">Uncharacterized protein</fullName>
    </submittedName>
</protein>
<dbReference type="AlphaFoldDB" id="A0A6A6AXB5"/>
<feature type="compositionally biased region" description="Low complexity" evidence="1">
    <location>
        <begin position="92"/>
        <end position="103"/>
    </location>
</feature>
<dbReference type="GeneID" id="54301214"/>